<keyword evidence="2" id="KW-1185">Reference proteome</keyword>
<organism evidence="1 2">
    <name type="scientific">Zooshikella ganghwensis</name>
    <dbReference type="NCBI Taxonomy" id="202772"/>
    <lineage>
        <taxon>Bacteria</taxon>
        <taxon>Pseudomonadati</taxon>
        <taxon>Pseudomonadota</taxon>
        <taxon>Gammaproteobacteria</taxon>
        <taxon>Oceanospirillales</taxon>
        <taxon>Zooshikellaceae</taxon>
        <taxon>Zooshikella</taxon>
    </lineage>
</organism>
<dbReference type="Proteomes" id="UP000257039">
    <property type="component" value="Unassembled WGS sequence"/>
</dbReference>
<evidence type="ECO:0008006" key="3">
    <source>
        <dbReference type="Google" id="ProtNLM"/>
    </source>
</evidence>
<proteinExistence type="predicted"/>
<evidence type="ECO:0000313" key="2">
    <source>
        <dbReference type="Proteomes" id="UP000257039"/>
    </source>
</evidence>
<name>A0A4P9VH19_9GAMM</name>
<accession>A0A4P9VH19</accession>
<comment type="caution">
    <text evidence="1">The sequence shown here is derived from an EMBL/GenBank/DDBJ whole genome shotgun (WGS) entry which is preliminary data.</text>
</comment>
<sequence>MYITIVLDDNQVVIDGEDLKIPIDKSTIPDWVEVIWWDGNEGMLQHREDNTKSLPIDSFEPYQHILNTFLEKKEYIKKQQEIPMEDRARAMRNDVRKQTDIMFNPGYTIHDELLTEKQKDQLFNYCLDLAKWPKQPNWPEIPLPTAPEWLAPLLNMPEWPPINNELN</sequence>
<gene>
    <name evidence="1" type="ORF">B9G39_28250</name>
</gene>
<dbReference type="AlphaFoldDB" id="A0A4P9VH19"/>
<dbReference type="RefSeq" id="WP_094789825.1">
    <property type="nucleotide sequence ID" value="NZ_NDXW01000008.1"/>
</dbReference>
<evidence type="ECO:0000313" key="1">
    <source>
        <dbReference type="EMBL" id="RDH41510.1"/>
    </source>
</evidence>
<protein>
    <recommendedName>
        <fullName evidence="3">Phage tail protein</fullName>
    </recommendedName>
</protein>
<reference evidence="1 2" key="1">
    <citation type="submission" date="2017-04" db="EMBL/GenBank/DDBJ databases">
        <title>Draft genome sequence of Zooshikella ganghwensis VG4 isolated from Red Sea sediments.</title>
        <authorList>
            <person name="Rehman Z."/>
            <person name="Alam I."/>
            <person name="Kamau A."/>
            <person name="Bajic V."/>
            <person name="Leiknes T."/>
        </authorList>
    </citation>
    <scope>NUCLEOTIDE SEQUENCE [LARGE SCALE GENOMIC DNA]</scope>
    <source>
        <strain evidence="1 2">VG4</strain>
    </source>
</reference>
<dbReference type="EMBL" id="NDXW01000008">
    <property type="protein sequence ID" value="RDH41510.1"/>
    <property type="molecule type" value="Genomic_DNA"/>
</dbReference>